<dbReference type="SMART" id="SM00421">
    <property type="entry name" value="HTH_LUXR"/>
    <property type="match status" value="1"/>
</dbReference>
<evidence type="ECO:0000313" key="6">
    <source>
        <dbReference type="Proteomes" id="UP000562124"/>
    </source>
</evidence>
<evidence type="ECO:0000256" key="3">
    <source>
        <dbReference type="ARBA" id="ARBA00023163"/>
    </source>
</evidence>
<gene>
    <name evidence="5" type="ORF">HIR71_12200</name>
</gene>
<dbReference type="InterPro" id="IPR016032">
    <property type="entry name" value="Sig_transdc_resp-reg_C-effctor"/>
</dbReference>
<keyword evidence="6" id="KW-1185">Reference proteome</keyword>
<dbReference type="SUPFAM" id="SSF52540">
    <property type="entry name" value="P-loop containing nucleoside triphosphate hydrolases"/>
    <property type="match status" value="1"/>
</dbReference>
<accession>A0A7Y0QI52</accession>
<evidence type="ECO:0000256" key="1">
    <source>
        <dbReference type="ARBA" id="ARBA00023015"/>
    </source>
</evidence>
<evidence type="ECO:0000259" key="4">
    <source>
        <dbReference type="PROSITE" id="PS50043"/>
    </source>
</evidence>
<dbReference type="EMBL" id="JABCJJ010000020">
    <property type="protein sequence ID" value="NMR20970.1"/>
    <property type="molecule type" value="Genomic_DNA"/>
</dbReference>
<dbReference type="Gene3D" id="1.25.40.10">
    <property type="entry name" value="Tetratricopeptide repeat domain"/>
    <property type="match status" value="1"/>
</dbReference>
<dbReference type="InterPro" id="IPR041617">
    <property type="entry name" value="TPR_MalT"/>
</dbReference>
<dbReference type="InterPro" id="IPR011990">
    <property type="entry name" value="TPR-like_helical_dom_sf"/>
</dbReference>
<sequence>MTGPILETKLHVPRRRRSVVSRPALTARLDSGAEATLTLVSAPAGFGKTTLLADWLTVAPTDRRAVAWLSLDRRDNDPAVFWRYLVEALERAAPGVGVRAVALLGSPQSSRDEVLATLLNDLQAVPDDVVLVLDDYHVVESHDVHEGMAFLIDHLPRHVHLVIAGRADPALPLGGLRGRGDLVEVRAADLRFTAGEAASYLTEVMGLALTADDVAALESRTEGWIAALQLAALSMQGRADARDFITGFAGDDRYIVDYLVEEVLQRLPDDVRDFLLETSILSRLTGPLVDAVTGQVGGRGRLEELDRANLFLVPLDDRRRWYRYHHLFADVLHARLLDEQPDRVRELHARASGWYEHAGDLPEAIRHATAAADHERAADLVERAVPATRQARQETTLRRWLEAVPDDVLADRPLLSLVFAGTLLQHGEPAGVETHPRVAERWLEALDAGHVARADAGADVTGPAADVVRSVRGGVALYRAALASLGGDVTGAIAHAGSVLEVTGPQDAAERGSAAGLLGLAYWASGDLASSHRWWSESVANLERAGLYADTLGCSIALADIRITQGRLRDAIGTYERALQVATAHGSPLLRGAADMHVGLSGVLRERGELDAARHHLATSSALGDHLGLPQNPYRSRVATARLRLAEGDALGALPLLDEAERLYAGDMFPEVQPVAAWRARAWVAAGRLDAAVAWVRDRGLTVDDDLVYLRELEHVTLARVLLAQHAAGDAEPAGSRGGPAAESPLNAAVRLLERLLRSAEEGDRVGTVLEVLVLQALAHQAQDDGAAALGSLGRALALAQPEGYVRVFADEGPPMAALLRAAVRAGVAPEYTRRVLGATTQASDVVGPAAQPGLVEPLSARELEVLRLLATDLDGPDIARRLVVSLNTVRTHTKNIYAKLGVNSRRAAVRRSHELGLVPPAG</sequence>
<dbReference type="RefSeq" id="WP_169325345.1">
    <property type="nucleotide sequence ID" value="NZ_JABCJJ010000020.1"/>
</dbReference>
<dbReference type="PANTHER" id="PTHR44688:SF16">
    <property type="entry name" value="DNA-BINDING TRANSCRIPTIONAL ACTIVATOR DEVR_DOSR"/>
    <property type="match status" value="1"/>
</dbReference>
<dbReference type="SUPFAM" id="SSF48452">
    <property type="entry name" value="TPR-like"/>
    <property type="match status" value="1"/>
</dbReference>
<dbReference type="Pfam" id="PF17874">
    <property type="entry name" value="TPR_MalT"/>
    <property type="match status" value="1"/>
</dbReference>
<dbReference type="InterPro" id="IPR059106">
    <property type="entry name" value="WHD_MalT"/>
</dbReference>
<dbReference type="InterPro" id="IPR000792">
    <property type="entry name" value="Tscrpt_reg_LuxR_C"/>
</dbReference>
<dbReference type="GO" id="GO:0003677">
    <property type="term" value="F:DNA binding"/>
    <property type="evidence" value="ECO:0007669"/>
    <property type="project" value="UniProtKB-KW"/>
</dbReference>
<keyword evidence="3" id="KW-0804">Transcription</keyword>
<reference evidence="5 6" key="1">
    <citation type="submission" date="2020-04" db="EMBL/GenBank/DDBJ databases">
        <title>Sequencing and Assembly of C. fimi.</title>
        <authorList>
            <person name="Ramsey A.R."/>
        </authorList>
    </citation>
    <scope>NUCLEOTIDE SEQUENCE [LARGE SCALE GENOMIC DNA]</scope>
    <source>
        <strain evidence="5 6">SB</strain>
    </source>
</reference>
<proteinExistence type="predicted"/>
<dbReference type="PROSITE" id="PS50043">
    <property type="entry name" value="HTH_LUXR_2"/>
    <property type="match status" value="1"/>
</dbReference>
<dbReference type="Gene3D" id="1.10.10.10">
    <property type="entry name" value="Winged helix-like DNA-binding domain superfamily/Winged helix DNA-binding domain"/>
    <property type="match status" value="1"/>
</dbReference>
<dbReference type="Pfam" id="PF25873">
    <property type="entry name" value="WHD_MalT"/>
    <property type="match status" value="1"/>
</dbReference>
<dbReference type="InterPro" id="IPR027417">
    <property type="entry name" value="P-loop_NTPase"/>
</dbReference>
<dbReference type="CDD" id="cd06170">
    <property type="entry name" value="LuxR_C_like"/>
    <property type="match status" value="1"/>
</dbReference>
<dbReference type="GO" id="GO:0006355">
    <property type="term" value="P:regulation of DNA-templated transcription"/>
    <property type="evidence" value="ECO:0007669"/>
    <property type="project" value="InterPro"/>
</dbReference>
<dbReference type="Pfam" id="PF00196">
    <property type="entry name" value="GerE"/>
    <property type="match status" value="1"/>
</dbReference>
<dbReference type="PANTHER" id="PTHR44688">
    <property type="entry name" value="DNA-BINDING TRANSCRIPTIONAL ACTIVATOR DEVR_DOSR"/>
    <property type="match status" value="1"/>
</dbReference>
<organism evidence="5 6">
    <name type="scientific">Cellulomonas fimi</name>
    <dbReference type="NCBI Taxonomy" id="1708"/>
    <lineage>
        <taxon>Bacteria</taxon>
        <taxon>Bacillati</taxon>
        <taxon>Actinomycetota</taxon>
        <taxon>Actinomycetes</taxon>
        <taxon>Micrococcales</taxon>
        <taxon>Cellulomonadaceae</taxon>
        <taxon>Cellulomonas</taxon>
    </lineage>
</organism>
<evidence type="ECO:0000256" key="2">
    <source>
        <dbReference type="ARBA" id="ARBA00023125"/>
    </source>
</evidence>
<evidence type="ECO:0000313" key="5">
    <source>
        <dbReference type="EMBL" id="NMR20970.1"/>
    </source>
</evidence>
<protein>
    <submittedName>
        <fullName evidence="5">Helix-turn-helix transcriptional regulator</fullName>
    </submittedName>
</protein>
<dbReference type="InterPro" id="IPR036388">
    <property type="entry name" value="WH-like_DNA-bd_sf"/>
</dbReference>
<feature type="domain" description="HTH luxR-type" evidence="4">
    <location>
        <begin position="852"/>
        <end position="917"/>
    </location>
</feature>
<comment type="caution">
    <text evidence="5">The sequence shown here is derived from an EMBL/GenBank/DDBJ whole genome shotgun (WGS) entry which is preliminary data.</text>
</comment>
<dbReference type="Gene3D" id="3.40.50.300">
    <property type="entry name" value="P-loop containing nucleotide triphosphate hydrolases"/>
    <property type="match status" value="1"/>
</dbReference>
<name>A0A7Y0QI52_CELFI</name>
<keyword evidence="1" id="KW-0805">Transcription regulation</keyword>
<keyword evidence="2" id="KW-0238">DNA-binding</keyword>
<dbReference type="SUPFAM" id="SSF46894">
    <property type="entry name" value="C-terminal effector domain of the bipartite response regulators"/>
    <property type="match status" value="1"/>
</dbReference>
<dbReference type="AlphaFoldDB" id="A0A7Y0QI52"/>
<dbReference type="Proteomes" id="UP000562124">
    <property type="component" value="Unassembled WGS sequence"/>
</dbReference>
<dbReference type="PRINTS" id="PR00038">
    <property type="entry name" value="HTHLUXR"/>
</dbReference>